<keyword evidence="4" id="KW-0732">Signal</keyword>
<evidence type="ECO:0000313" key="7">
    <source>
        <dbReference type="EMBL" id="PJZ73837.1"/>
    </source>
</evidence>
<dbReference type="Gene3D" id="2.40.10.10">
    <property type="entry name" value="Trypsin-like serine proteases"/>
    <property type="match status" value="2"/>
</dbReference>
<dbReference type="InterPro" id="IPR043504">
    <property type="entry name" value="Peptidase_S1_PA_chymotrypsin"/>
</dbReference>
<dbReference type="InterPro" id="IPR001940">
    <property type="entry name" value="Peptidase_S1C"/>
</dbReference>
<keyword evidence="3" id="KW-0720">Serine protease</keyword>
<evidence type="ECO:0000259" key="5">
    <source>
        <dbReference type="PROSITE" id="PS50106"/>
    </source>
</evidence>
<dbReference type="OrthoDB" id="9758917at2"/>
<accession>A0A2M9ZP43</accession>
<feature type="chain" id="PRO_5014650943" evidence="4">
    <location>
        <begin position="23"/>
        <end position="487"/>
    </location>
</feature>
<proteinExistence type="predicted"/>
<feature type="signal peptide" evidence="4">
    <location>
        <begin position="1"/>
        <end position="22"/>
    </location>
</feature>
<reference evidence="8 9" key="1">
    <citation type="submission" date="2017-07" db="EMBL/GenBank/DDBJ databases">
        <title>Leptospira spp. isolated from tropical soils.</title>
        <authorList>
            <person name="Thibeaux R."/>
            <person name="Iraola G."/>
            <person name="Ferres I."/>
            <person name="Bierque E."/>
            <person name="Girault D."/>
            <person name="Soupe-Gilbert M.-E."/>
            <person name="Picardeau M."/>
            <person name="Goarant C."/>
        </authorList>
    </citation>
    <scope>NUCLEOTIDE SEQUENCE [LARGE SCALE GENOMIC DNA]</scope>
    <source>
        <strain evidence="7 9">FH1-B-B1</strain>
        <strain evidence="6 8">FH1-B-C1</strain>
    </source>
</reference>
<dbReference type="RefSeq" id="WP_100712633.1">
    <property type="nucleotide sequence ID" value="NZ_NPDY01000002.1"/>
</dbReference>
<evidence type="ECO:0000256" key="4">
    <source>
        <dbReference type="SAM" id="SignalP"/>
    </source>
</evidence>
<dbReference type="GO" id="GO:0006508">
    <property type="term" value="P:proteolysis"/>
    <property type="evidence" value="ECO:0007669"/>
    <property type="project" value="UniProtKB-KW"/>
</dbReference>
<evidence type="ECO:0000313" key="9">
    <source>
        <dbReference type="Proteomes" id="UP000231990"/>
    </source>
</evidence>
<dbReference type="AlphaFoldDB" id="A0A2M9ZP43"/>
<keyword evidence="8" id="KW-1185">Reference proteome</keyword>
<dbReference type="Proteomes" id="UP000231990">
    <property type="component" value="Unassembled WGS sequence"/>
</dbReference>
<evidence type="ECO:0000313" key="6">
    <source>
        <dbReference type="EMBL" id="PJZ70625.1"/>
    </source>
</evidence>
<gene>
    <name evidence="6" type="ORF">CH360_03540</name>
    <name evidence="7" type="ORF">CH373_06680</name>
</gene>
<keyword evidence="2" id="KW-0378">Hydrolase</keyword>
<dbReference type="EMBL" id="NPDZ01000003">
    <property type="protein sequence ID" value="PJZ73837.1"/>
    <property type="molecule type" value="Genomic_DNA"/>
</dbReference>
<dbReference type="PRINTS" id="PR00834">
    <property type="entry name" value="PROTEASES2C"/>
</dbReference>
<keyword evidence="1 7" id="KW-0645">Protease</keyword>
<evidence type="ECO:0000256" key="3">
    <source>
        <dbReference type="ARBA" id="ARBA00022825"/>
    </source>
</evidence>
<dbReference type="InterPro" id="IPR046449">
    <property type="entry name" value="DEGP_PDZ_sf"/>
</dbReference>
<dbReference type="PANTHER" id="PTHR45980:SF9">
    <property type="entry name" value="PROTEASE DO-LIKE 10, MITOCHONDRIAL-RELATED"/>
    <property type="match status" value="1"/>
</dbReference>
<dbReference type="Gene3D" id="3.20.190.20">
    <property type="match status" value="1"/>
</dbReference>
<feature type="domain" description="PDZ" evidence="5">
    <location>
        <begin position="234"/>
        <end position="291"/>
    </location>
</feature>
<name>A0A2M9ZP43_9LEPT</name>
<dbReference type="Pfam" id="PF13365">
    <property type="entry name" value="Trypsin_2"/>
    <property type="match status" value="1"/>
</dbReference>
<dbReference type="PROSITE" id="PS50106">
    <property type="entry name" value="PDZ"/>
    <property type="match status" value="1"/>
</dbReference>
<dbReference type="PANTHER" id="PTHR45980">
    <property type="match status" value="1"/>
</dbReference>
<dbReference type="SUPFAM" id="SSF50156">
    <property type="entry name" value="PDZ domain-like"/>
    <property type="match status" value="1"/>
</dbReference>
<dbReference type="SUPFAM" id="SSF50494">
    <property type="entry name" value="Trypsin-like serine proteases"/>
    <property type="match status" value="1"/>
</dbReference>
<comment type="caution">
    <text evidence="7">The sequence shown here is derived from an EMBL/GenBank/DDBJ whole genome shotgun (WGS) entry which is preliminary data.</text>
</comment>
<dbReference type="InterPro" id="IPR001478">
    <property type="entry name" value="PDZ"/>
</dbReference>
<sequence length="487" mass="54615">MKHTKASIFLLFTIFLFSPIFSETKTDFDEIRKAVVQIRVYSQAVNPFSPWTTEGVRASSGTGFLIGGKRILTNAHVISNAKFIQVQRYDQTEWYRVKVLHIAHDCDLAVLEAESPNFYKDSKDLELGGIPELNSPLIVVGYPIGGNRVSVTRGIVSRKEQSVYSHSSVDSHLVLQVDAAINPGNSGGPAIQDNKVAGVAFQVATKGENIGYLIPTNVIRHFLKDIEDGKYDGYVELGIRTLNSFNVALRKSKGIPDDLEGVFVSRVLHNASAEGYLKDGDYLIELDGFPIGRNGTVTLDRDARVDFTEIVDNKHAGDLIRFKLLRKGQTLEVKFPAKKMQDFDFLRNQYDVPYEYAMIGGLVFQEMSRDLLTGWSRAGSTSGGSQFLYRFFYFIDDLLNKDKKADVVLYRKLAHPVNSSADYFLNLVLESVNGKPVKSLKDLKSILSSSKERFLQLKFLDVELPLVLDKNEAEKADEQIRATYNLE</sequence>
<organism evidence="7 9">
    <name type="scientific">Leptospira perolatii</name>
    <dbReference type="NCBI Taxonomy" id="2023191"/>
    <lineage>
        <taxon>Bacteria</taxon>
        <taxon>Pseudomonadati</taxon>
        <taxon>Spirochaetota</taxon>
        <taxon>Spirochaetia</taxon>
        <taxon>Leptospirales</taxon>
        <taxon>Leptospiraceae</taxon>
        <taxon>Leptospira</taxon>
    </lineage>
</organism>
<evidence type="ECO:0000313" key="8">
    <source>
        <dbReference type="Proteomes" id="UP000231962"/>
    </source>
</evidence>
<dbReference type="EMBL" id="NPDY01000002">
    <property type="protein sequence ID" value="PJZ70625.1"/>
    <property type="molecule type" value="Genomic_DNA"/>
</dbReference>
<dbReference type="InterPro" id="IPR041517">
    <property type="entry name" value="DEGP_PDZ"/>
</dbReference>
<dbReference type="GO" id="GO:0004252">
    <property type="term" value="F:serine-type endopeptidase activity"/>
    <property type="evidence" value="ECO:0007669"/>
    <property type="project" value="InterPro"/>
</dbReference>
<evidence type="ECO:0000256" key="1">
    <source>
        <dbReference type="ARBA" id="ARBA00022670"/>
    </source>
</evidence>
<dbReference type="InterPro" id="IPR036034">
    <property type="entry name" value="PDZ_sf"/>
</dbReference>
<evidence type="ECO:0000256" key="2">
    <source>
        <dbReference type="ARBA" id="ARBA00022801"/>
    </source>
</evidence>
<dbReference type="Proteomes" id="UP000231962">
    <property type="component" value="Unassembled WGS sequence"/>
</dbReference>
<dbReference type="Pfam" id="PF17815">
    <property type="entry name" value="PDZ_3"/>
    <property type="match status" value="1"/>
</dbReference>
<dbReference type="Gene3D" id="2.30.42.10">
    <property type="match status" value="1"/>
</dbReference>
<dbReference type="InterPro" id="IPR009003">
    <property type="entry name" value="Peptidase_S1_PA"/>
</dbReference>
<protein>
    <submittedName>
        <fullName evidence="7">Serine protease</fullName>
    </submittedName>
</protein>